<protein>
    <submittedName>
        <fullName evidence="1">Uncharacterized protein</fullName>
    </submittedName>
</protein>
<proteinExistence type="predicted"/>
<name>A0A2T4BAP9_9HYPO</name>
<accession>A0A2T4BAP9</accession>
<reference evidence="2" key="1">
    <citation type="submission" date="2016-07" db="EMBL/GenBank/DDBJ databases">
        <title>Multiple horizontal gene transfer events from other fungi enriched the ability of initially mycotrophic Trichoderma (Ascomycota) to feed on dead plant biomass.</title>
        <authorList>
            <consortium name="DOE Joint Genome Institute"/>
            <person name="Atanasova L."/>
            <person name="Chenthamara K."/>
            <person name="Zhang J."/>
            <person name="Grujic M."/>
            <person name="Henrissat B."/>
            <person name="Kuo A."/>
            <person name="Aerts A."/>
            <person name="Salamov A."/>
            <person name="Lipzen A."/>
            <person name="Labutti K."/>
            <person name="Barry K."/>
            <person name="Miao Y."/>
            <person name="Rahimi M.J."/>
            <person name="Shen Q."/>
            <person name="Grigoriev I.V."/>
            <person name="Kubicek C.P."/>
            <person name="Druzhinina I.S."/>
        </authorList>
    </citation>
    <scope>NUCLEOTIDE SEQUENCE [LARGE SCALE GENOMIC DNA]</scope>
    <source>
        <strain evidence="2">TUCIM 6016</strain>
    </source>
</reference>
<dbReference type="AlphaFoldDB" id="A0A2T4BAP9"/>
<keyword evidence="2" id="KW-1185">Reference proteome</keyword>
<dbReference type="Proteomes" id="UP000241546">
    <property type="component" value="Unassembled WGS sequence"/>
</dbReference>
<dbReference type="GeneID" id="36600743"/>
<dbReference type="RefSeq" id="XP_024749631.1">
    <property type="nucleotide sequence ID" value="XM_024892625.1"/>
</dbReference>
<sequence length="86" mass="9320">SPPSQITGSSPPTLSTFCISSSSQQLMRHTVVHTYIRTYSYIQTAPLAARRPTDCGRSPSTDPFPVASWYVRVTSAAPFIAVSLIC</sequence>
<feature type="non-terminal residue" evidence="1">
    <location>
        <position position="1"/>
    </location>
</feature>
<evidence type="ECO:0000313" key="2">
    <source>
        <dbReference type="Proteomes" id="UP000241546"/>
    </source>
</evidence>
<evidence type="ECO:0000313" key="1">
    <source>
        <dbReference type="EMBL" id="PTB66311.1"/>
    </source>
</evidence>
<gene>
    <name evidence="1" type="ORF">BBK36DRAFT_1135373</name>
</gene>
<organism evidence="1 2">
    <name type="scientific">Trichoderma citrinoviride</name>
    <dbReference type="NCBI Taxonomy" id="58853"/>
    <lineage>
        <taxon>Eukaryota</taxon>
        <taxon>Fungi</taxon>
        <taxon>Dikarya</taxon>
        <taxon>Ascomycota</taxon>
        <taxon>Pezizomycotina</taxon>
        <taxon>Sordariomycetes</taxon>
        <taxon>Hypocreomycetidae</taxon>
        <taxon>Hypocreales</taxon>
        <taxon>Hypocreaceae</taxon>
        <taxon>Trichoderma</taxon>
    </lineage>
</organism>
<dbReference type="EMBL" id="KZ680213">
    <property type="protein sequence ID" value="PTB66311.1"/>
    <property type="molecule type" value="Genomic_DNA"/>
</dbReference>